<keyword evidence="2" id="KW-1185">Reference proteome</keyword>
<proteinExistence type="predicted"/>
<sequence length="521" mass="59246">MTASLSFPQLSLDLPNSRMSVDFSKFATDFSAITTGEPERYRAPLSLDRIHPPSYHDNERRANPYGPSLPQVTEVGEVNTIPLSRPSSFRWRWYPLSRTVSNASTASNTTTAVSSTFSNLRYHRAGLDHVNLKQVLNHPIFLVSQDFRKATLEIIHTRCQFVIDLHSIYYTNVRSTVDANLKKHQKFWMYGTPQMAKSSLRSLSKLHIRLPVPSTEAGVRRGRDEKNWMDGSDGKGGGGYRVKSLKKEQEDALEIQKCLTAIVNMVMASRDVFLEAPPLTRSLSTLSSLRRKRSTRIERSKSAQDFRPRTELIEDLSGVRKPLKRLEIVFVKRSPSALVLQEVLGFVRELRAVPVTGFSNYYFELNGQMIIWATKRRKRWQGFEPDGNRLLNDLQRLTVPEKPIEPLSSPKEFKYVGVDKKSQQLRLLDSAIRKSAIVLEGPKVPEKDFPPPPPIPERSVRRKLLPRAEAKLRRRVDSFALIMEEGMTELGSIGTVTTGHVNPPTIEDLQKIARDIKEGNY</sequence>
<dbReference type="EMBL" id="MU003498">
    <property type="protein sequence ID" value="KAF2474256.1"/>
    <property type="molecule type" value="Genomic_DNA"/>
</dbReference>
<protein>
    <submittedName>
        <fullName evidence="1">Uncharacterized protein</fullName>
    </submittedName>
</protein>
<accession>A0ACB6R4Z8</accession>
<organism evidence="1 2">
    <name type="scientific">Lindgomyces ingoldianus</name>
    <dbReference type="NCBI Taxonomy" id="673940"/>
    <lineage>
        <taxon>Eukaryota</taxon>
        <taxon>Fungi</taxon>
        <taxon>Dikarya</taxon>
        <taxon>Ascomycota</taxon>
        <taxon>Pezizomycotina</taxon>
        <taxon>Dothideomycetes</taxon>
        <taxon>Pleosporomycetidae</taxon>
        <taxon>Pleosporales</taxon>
        <taxon>Lindgomycetaceae</taxon>
        <taxon>Lindgomyces</taxon>
    </lineage>
</organism>
<name>A0ACB6R4Z8_9PLEO</name>
<evidence type="ECO:0000313" key="2">
    <source>
        <dbReference type="Proteomes" id="UP000799755"/>
    </source>
</evidence>
<evidence type="ECO:0000313" key="1">
    <source>
        <dbReference type="EMBL" id="KAF2474256.1"/>
    </source>
</evidence>
<comment type="caution">
    <text evidence="1">The sequence shown here is derived from an EMBL/GenBank/DDBJ whole genome shotgun (WGS) entry which is preliminary data.</text>
</comment>
<dbReference type="Proteomes" id="UP000799755">
    <property type="component" value="Unassembled WGS sequence"/>
</dbReference>
<reference evidence="1" key="1">
    <citation type="journal article" date="2020" name="Stud. Mycol.">
        <title>101 Dothideomycetes genomes: a test case for predicting lifestyles and emergence of pathogens.</title>
        <authorList>
            <person name="Haridas S."/>
            <person name="Albert R."/>
            <person name="Binder M."/>
            <person name="Bloem J."/>
            <person name="Labutti K."/>
            <person name="Salamov A."/>
            <person name="Andreopoulos B."/>
            <person name="Baker S."/>
            <person name="Barry K."/>
            <person name="Bills G."/>
            <person name="Bluhm B."/>
            <person name="Cannon C."/>
            <person name="Castanera R."/>
            <person name="Culley D."/>
            <person name="Daum C."/>
            <person name="Ezra D."/>
            <person name="Gonzalez J."/>
            <person name="Henrissat B."/>
            <person name="Kuo A."/>
            <person name="Liang C."/>
            <person name="Lipzen A."/>
            <person name="Lutzoni F."/>
            <person name="Magnuson J."/>
            <person name="Mondo S."/>
            <person name="Nolan M."/>
            <person name="Ohm R."/>
            <person name="Pangilinan J."/>
            <person name="Park H.-J."/>
            <person name="Ramirez L."/>
            <person name="Alfaro M."/>
            <person name="Sun H."/>
            <person name="Tritt A."/>
            <person name="Yoshinaga Y."/>
            <person name="Zwiers L.-H."/>
            <person name="Turgeon B."/>
            <person name="Goodwin S."/>
            <person name="Spatafora J."/>
            <person name="Crous P."/>
            <person name="Grigoriev I."/>
        </authorList>
    </citation>
    <scope>NUCLEOTIDE SEQUENCE</scope>
    <source>
        <strain evidence="1">ATCC 200398</strain>
    </source>
</reference>
<gene>
    <name evidence="1" type="ORF">BDR25DRAFT_385722</name>
</gene>